<name>A0A671FGG5_RHIFE</name>
<protein>
    <submittedName>
        <fullName evidence="1">Uncharacterized protein</fullName>
    </submittedName>
</protein>
<reference evidence="1" key="5">
    <citation type="submission" date="2025-09" db="UniProtKB">
        <authorList>
            <consortium name="Ensembl"/>
        </authorList>
    </citation>
    <scope>IDENTIFICATION</scope>
</reference>
<sequence>MPPHTELFFRNSRYAPQIPGRRPHPVLPVPCHPAPPALLPHAVWEGPAGGGPDGLVNEGVGDV</sequence>
<proteinExistence type="predicted"/>
<dbReference type="AlphaFoldDB" id="A0A671FGG5"/>
<evidence type="ECO:0000313" key="2">
    <source>
        <dbReference type="Proteomes" id="UP000472240"/>
    </source>
</evidence>
<reference evidence="1 2" key="1">
    <citation type="journal article" date="2015" name="Annu Rev Anim Biosci">
        <title>The Genome 10K Project: a way forward.</title>
        <authorList>
            <person name="Koepfli K.P."/>
            <person name="Paten B."/>
            <person name="O'Brien S.J."/>
            <person name="Koepfli K.P."/>
            <person name="Paten B."/>
            <person name="Antunes A."/>
            <person name="Belov K."/>
            <person name="Bustamante C."/>
            <person name="Castoe T.A."/>
            <person name="Clawson H."/>
            <person name="Crawford A.J."/>
            <person name="Diekhans M."/>
            <person name="Distel D."/>
            <person name="Durbin R."/>
            <person name="Earl D."/>
            <person name="Fujita M.K."/>
            <person name="Gamble T."/>
            <person name="Georges A."/>
            <person name="Gemmell N."/>
            <person name="Gilbert M.T."/>
            <person name="Graves J.M."/>
            <person name="Green R.E."/>
            <person name="Hickey G."/>
            <person name="Jarvis E.D."/>
            <person name="Johnson W."/>
            <person name="Komissarov A."/>
            <person name="Korf I."/>
            <person name="Kuhn R."/>
            <person name="Larkin D.M."/>
            <person name="Lewin H."/>
            <person name="Lopez J.V."/>
            <person name="Ma J."/>
            <person name="Marques-Bonet T."/>
            <person name="Miller W."/>
            <person name="Murphy R."/>
            <person name="Pevzner P."/>
            <person name="Shapiro B."/>
            <person name="Steiner C."/>
            <person name="Tamazian G."/>
            <person name="Venkatesh B."/>
            <person name="Wang J."/>
            <person name="Wayne R."/>
            <person name="Wiley E."/>
            <person name="Yang H."/>
            <person name="Zhang G."/>
            <person name="Haussler D."/>
            <person name="Ryder O."/>
            <person name="O'Brien S.J."/>
        </authorList>
    </citation>
    <scope>NUCLEOTIDE SEQUENCE</scope>
</reference>
<accession>A0A671FGG5</accession>
<dbReference type="Proteomes" id="UP000472240">
    <property type="component" value="Chromosome 20"/>
</dbReference>
<dbReference type="Ensembl" id="ENSRFET00010026818.1">
    <property type="protein sequence ID" value="ENSRFEP00010024675.1"/>
    <property type="gene ID" value="ENSRFEG00010016443.1"/>
</dbReference>
<organism evidence="1 2">
    <name type="scientific">Rhinolophus ferrumequinum</name>
    <name type="common">Greater horseshoe bat</name>
    <dbReference type="NCBI Taxonomy" id="59479"/>
    <lineage>
        <taxon>Eukaryota</taxon>
        <taxon>Metazoa</taxon>
        <taxon>Chordata</taxon>
        <taxon>Craniata</taxon>
        <taxon>Vertebrata</taxon>
        <taxon>Euteleostomi</taxon>
        <taxon>Mammalia</taxon>
        <taxon>Eutheria</taxon>
        <taxon>Laurasiatheria</taxon>
        <taxon>Chiroptera</taxon>
        <taxon>Yinpterochiroptera</taxon>
        <taxon>Rhinolophoidea</taxon>
        <taxon>Rhinolophidae</taxon>
        <taxon>Rhinolophinae</taxon>
        <taxon>Rhinolophus</taxon>
    </lineage>
</organism>
<reference evidence="1 2" key="2">
    <citation type="journal article" date="2018" name="Annu Rev Anim Biosci">
        <title>Bat Biology, Genomes, and the Bat1K Project: To Generate Chromosome-Level Genomes for All Living Bat Species.</title>
        <authorList>
            <person name="Teeling E.C."/>
            <person name="Vernes S.C."/>
            <person name="Davalos L.M."/>
            <person name="Ray D.A."/>
            <person name="Gilbert M.T.P."/>
            <person name="Myers E."/>
        </authorList>
    </citation>
    <scope>NUCLEOTIDE SEQUENCE</scope>
</reference>
<keyword evidence="2" id="KW-1185">Reference proteome</keyword>
<reference evidence="1" key="4">
    <citation type="submission" date="2025-08" db="UniProtKB">
        <authorList>
            <consortium name="Ensembl"/>
        </authorList>
    </citation>
    <scope>IDENTIFICATION</scope>
</reference>
<evidence type="ECO:0000313" key="1">
    <source>
        <dbReference type="Ensembl" id="ENSRFEP00010024675.1"/>
    </source>
</evidence>
<reference evidence="2" key="3">
    <citation type="submission" date="2018-12" db="EMBL/GenBank/DDBJ databases">
        <title>G10K-VGP greater horseshoe bat female genome, primary haplotype.</title>
        <authorList>
            <person name="Teeling E."/>
            <person name="Myers G."/>
            <person name="Vernes S."/>
            <person name="Pippel M."/>
            <person name="Winkler S."/>
            <person name="Fedrigo O."/>
            <person name="Rhie A."/>
            <person name="Koren S."/>
            <person name="Phillippy A."/>
            <person name="Lewin H."/>
            <person name="Damas J."/>
            <person name="Howe K."/>
            <person name="Mountcastle J."/>
            <person name="Jarvis E.D."/>
        </authorList>
    </citation>
    <scope>NUCLEOTIDE SEQUENCE [LARGE SCALE GENOMIC DNA]</scope>
</reference>
<dbReference type="InParanoid" id="A0A671FGG5"/>